<proteinExistence type="inferred from homology"/>
<evidence type="ECO:0000256" key="1">
    <source>
        <dbReference type="ARBA" id="ARBA00022744"/>
    </source>
</evidence>
<sequence>MSFNRRFGNSSSRSLGGYLGCPVSPYSSFYPNMFQLGSSLPGGSRETIFEPTSYQNPFTVTRSCRTSRFRPENFIFRGPCQTNCTGSLGFGNTSFGSFGYRNPAFQSLGCGYNFC</sequence>
<dbReference type="RefSeq" id="XP_010954901.1">
    <property type="nucleotide sequence ID" value="XM_010956599.2"/>
</dbReference>
<dbReference type="GO" id="GO:0005829">
    <property type="term" value="C:cytosol"/>
    <property type="evidence" value="ECO:0007669"/>
    <property type="project" value="UniProtKB-ARBA"/>
</dbReference>
<evidence type="ECO:0000313" key="4">
    <source>
        <dbReference type="RefSeq" id="XP_010954901.1"/>
    </source>
</evidence>
<dbReference type="GeneID" id="105070255"/>
<dbReference type="OrthoDB" id="9834780at2759"/>
<dbReference type="RefSeq" id="XP_010954901.1">
    <property type="nucleotide sequence ID" value="XM_010956599.3"/>
</dbReference>
<keyword evidence="1 2" id="KW-0416">Keratin</keyword>
<dbReference type="KEGG" id="cbai:105070255"/>
<name>A0A9W3ES04_CAMBA</name>
<evidence type="ECO:0000256" key="2">
    <source>
        <dbReference type="RuleBase" id="RU369044"/>
    </source>
</evidence>
<organism evidence="3 4">
    <name type="scientific">Camelus bactrianus</name>
    <name type="common">Bactrian camel</name>
    <dbReference type="NCBI Taxonomy" id="9837"/>
    <lineage>
        <taxon>Eukaryota</taxon>
        <taxon>Metazoa</taxon>
        <taxon>Chordata</taxon>
        <taxon>Craniata</taxon>
        <taxon>Vertebrata</taxon>
        <taxon>Euteleostomi</taxon>
        <taxon>Mammalia</taxon>
        <taxon>Eutheria</taxon>
        <taxon>Laurasiatheria</taxon>
        <taxon>Artiodactyla</taxon>
        <taxon>Tylopoda</taxon>
        <taxon>Camelidae</taxon>
        <taxon>Camelus</taxon>
    </lineage>
</organism>
<comment type="function">
    <text evidence="2">In the hair cortex, hair keratin intermediate filaments are embedded in an interfilamentous matrix, consisting of hair keratin-associated proteins (KRTAP), which are essential for the formation of a rigid and resistant hair shaft through their extensive disulfide bond cross-linking with abundant cysteine residues of hair keratins. The matrix proteins include the high-sulfur and high-glycine-tyrosine keratins.</text>
</comment>
<dbReference type="AlphaFoldDB" id="A0A9W3ES04"/>
<keyword evidence="3" id="KW-1185">Reference proteome</keyword>
<comment type="subunit">
    <text evidence="2">Interacts with hair keratins.</text>
</comment>
<dbReference type="Pfam" id="PF05287">
    <property type="entry name" value="PMG"/>
    <property type="match status" value="1"/>
</dbReference>
<comment type="similarity">
    <text evidence="2">Belongs to the PMG family.</text>
</comment>
<accession>A0A9W3ES04</accession>
<protein>
    <recommendedName>
        <fullName evidence="2">Keratin-associated protein</fullName>
    </recommendedName>
</protein>
<gene>
    <name evidence="4" type="primary">LOC105070255</name>
</gene>
<dbReference type="InterPro" id="IPR007951">
    <property type="entry name" value="KRTAP_PMG"/>
</dbReference>
<dbReference type="GO" id="GO:0045095">
    <property type="term" value="C:keratin filament"/>
    <property type="evidence" value="ECO:0007669"/>
    <property type="project" value="UniProtKB-UniRule"/>
</dbReference>
<reference evidence="4" key="1">
    <citation type="submission" date="2025-08" db="UniProtKB">
        <authorList>
            <consortium name="RefSeq"/>
        </authorList>
    </citation>
    <scope>IDENTIFICATION</scope>
    <source>
        <tissue evidence="4">Blood</tissue>
    </source>
</reference>
<evidence type="ECO:0000313" key="3">
    <source>
        <dbReference type="Proteomes" id="UP001732780"/>
    </source>
</evidence>
<dbReference type="Proteomes" id="UP001732780">
    <property type="component" value="Chromosome 1"/>
</dbReference>